<feature type="compositionally biased region" description="Basic and acidic residues" evidence="1">
    <location>
        <begin position="441"/>
        <end position="452"/>
    </location>
</feature>
<feature type="region of interest" description="Disordered" evidence="1">
    <location>
        <begin position="273"/>
        <end position="293"/>
    </location>
</feature>
<evidence type="ECO:0000313" key="4">
    <source>
        <dbReference type="Proteomes" id="UP000677803"/>
    </source>
</evidence>
<evidence type="ECO:0000256" key="1">
    <source>
        <dbReference type="SAM" id="MobiDB-lite"/>
    </source>
</evidence>
<protein>
    <submittedName>
        <fullName evidence="3">(Atlantic silverside) hypothetical protein</fullName>
    </submittedName>
</protein>
<organism evidence="3 4">
    <name type="scientific">Menidia menidia</name>
    <name type="common">Atlantic silverside</name>
    <dbReference type="NCBI Taxonomy" id="238744"/>
    <lineage>
        <taxon>Eukaryota</taxon>
        <taxon>Metazoa</taxon>
        <taxon>Chordata</taxon>
        <taxon>Craniata</taxon>
        <taxon>Vertebrata</taxon>
        <taxon>Euteleostomi</taxon>
        <taxon>Actinopterygii</taxon>
        <taxon>Neopterygii</taxon>
        <taxon>Teleostei</taxon>
        <taxon>Neoteleostei</taxon>
        <taxon>Acanthomorphata</taxon>
        <taxon>Ovalentaria</taxon>
        <taxon>Atherinomorphae</taxon>
        <taxon>Atheriniformes</taxon>
        <taxon>Atherinopsidae</taxon>
        <taxon>Menidiinae</taxon>
        <taxon>Menidia</taxon>
    </lineage>
</organism>
<feature type="compositionally biased region" description="Low complexity" evidence="1">
    <location>
        <begin position="221"/>
        <end position="235"/>
    </location>
</feature>
<feature type="domain" description="HDAg" evidence="2">
    <location>
        <begin position="89"/>
        <end position="256"/>
    </location>
</feature>
<dbReference type="PROSITE" id="PS51838">
    <property type="entry name" value="HDAG"/>
    <property type="match status" value="1"/>
</dbReference>
<dbReference type="PANTHER" id="PTHR13328">
    <property type="entry name" value="NEGATIVE ELONGATION FACTOR A NELF-A"/>
    <property type="match status" value="1"/>
</dbReference>
<feature type="compositionally biased region" description="Basic and acidic residues" evidence="1">
    <location>
        <begin position="276"/>
        <end position="290"/>
    </location>
</feature>
<reference evidence="3" key="1">
    <citation type="submission" date="2021-05" db="EMBL/GenBank/DDBJ databases">
        <authorList>
            <person name="Tigano A."/>
        </authorList>
    </citation>
    <scope>NUCLEOTIDE SEQUENCE</scope>
</reference>
<name>A0A8S4BAV3_9TELE</name>
<dbReference type="InterPro" id="IPR052828">
    <property type="entry name" value="NELF-A_domain"/>
</dbReference>
<dbReference type="OrthoDB" id="2135488at2759"/>
<keyword evidence="4" id="KW-1185">Reference proteome</keyword>
<proteinExistence type="predicted"/>
<evidence type="ECO:0000259" key="2">
    <source>
        <dbReference type="PROSITE" id="PS51838"/>
    </source>
</evidence>
<feature type="region of interest" description="Disordered" evidence="1">
    <location>
        <begin position="318"/>
        <end position="337"/>
    </location>
</feature>
<evidence type="ECO:0000313" key="3">
    <source>
        <dbReference type="EMBL" id="CAG5959793.1"/>
    </source>
</evidence>
<dbReference type="Proteomes" id="UP000677803">
    <property type="component" value="Unassembled WGS sequence"/>
</dbReference>
<dbReference type="GO" id="GO:0034244">
    <property type="term" value="P:negative regulation of transcription elongation by RNA polymerase II"/>
    <property type="evidence" value="ECO:0007669"/>
    <property type="project" value="TreeGrafter"/>
</dbReference>
<feature type="compositionally biased region" description="Pro residues" evidence="1">
    <location>
        <begin position="398"/>
        <end position="409"/>
    </location>
</feature>
<dbReference type="InterPro" id="IPR056557">
    <property type="entry name" value="NELF-A_N"/>
</dbReference>
<dbReference type="AlphaFoldDB" id="A0A8S4BAV3"/>
<dbReference type="GO" id="GO:0032021">
    <property type="term" value="C:NELF complex"/>
    <property type="evidence" value="ECO:0007669"/>
    <property type="project" value="TreeGrafter"/>
</dbReference>
<dbReference type="EMBL" id="CAJRST010025557">
    <property type="protein sequence ID" value="CAG5959793.1"/>
    <property type="molecule type" value="Genomic_DNA"/>
</dbReference>
<comment type="caution">
    <text evidence="3">The sequence shown here is derived from an EMBL/GenBank/DDBJ whole genome shotgun (WGS) entry which is preliminary data.</text>
</comment>
<sequence length="486" mass="51809">MASMKDSDTGLWLHNKLGSTDELWTPPSIASLLTVSVIDNIRLCFSSLSPPVKLKLLLGMLHLPRRTVDEMKEALSEIIQLATVDSEPWVLMVADILKSFPETGSLNLDLEEQNPNVQDILGELREKVGECEASAMLPLECQYLNKSALTTLVGPLTPPVKHFQLKRKPKSATLRAELLQKSTETAQQLKKTAGVPFHAKGRGLVKKIDTTTPLKGIPKAPFRSPTTPSMFSPPSNRTPIAPARTPLRKERGVKLLDISELDAVGLGREAKRRRKTLETEAGEKAAKEEAVVENPTPDYAAGLVSAQKLGALNENPLPSTSYLPATPSMPEESASAGAASSLPAGAYKQRTTAMYNANAANNPNPNPNPATPASPSTPASTPASNGPPAATTAGQPEAPAPPPGTPQTPTPVATAPTPAPPQPKKNLSLTKQEPVAAETGETEREREGERVLRVRPSTCDIRVLATQKQEPVAAATGERESLGFDL</sequence>
<dbReference type="Pfam" id="PF23553">
    <property type="entry name" value="NELF-A_N"/>
    <property type="match status" value="1"/>
</dbReference>
<dbReference type="PANTHER" id="PTHR13328:SF4">
    <property type="entry name" value="NEGATIVE ELONGATION FACTOR A"/>
    <property type="match status" value="1"/>
</dbReference>
<feature type="region of interest" description="Disordered" evidence="1">
    <location>
        <begin position="357"/>
        <end position="453"/>
    </location>
</feature>
<feature type="region of interest" description="Disordered" evidence="1">
    <location>
        <begin position="212"/>
        <end position="242"/>
    </location>
</feature>
<gene>
    <name evidence="3" type="ORF">MMEN_LOCUS15591</name>
</gene>
<dbReference type="InterPro" id="IPR037517">
    <property type="entry name" value="HDAG_dom"/>
</dbReference>
<accession>A0A8S4BAV3</accession>
<feature type="compositionally biased region" description="Low complexity" evidence="1">
    <location>
        <begin position="373"/>
        <end position="397"/>
    </location>
</feature>